<dbReference type="InterPro" id="IPR056624">
    <property type="entry name" value="WH_CYT4"/>
</dbReference>
<dbReference type="Pfam" id="PF23214">
    <property type="entry name" value="SH3_CYT4"/>
    <property type="match status" value="1"/>
</dbReference>
<dbReference type="Pfam" id="PF23216">
    <property type="entry name" value="WHD_CYT4"/>
    <property type="match status" value="1"/>
</dbReference>
<comment type="caution">
    <text evidence="3">The sequence shown here is derived from an EMBL/GenBank/DDBJ whole genome shotgun (WGS) entry which is preliminary data.</text>
</comment>
<dbReference type="SUPFAM" id="SSF50249">
    <property type="entry name" value="Nucleic acid-binding proteins"/>
    <property type="match status" value="1"/>
</dbReference>
<evidence type="ECO:0000313" key="4">
    <source>
        <dbReference type="Proteomes" id="UP000191612"/>
    </source>
</evidence>
<dbReference type="InterPro" id="IPR050180">
    <property type="entry name" value="RNR_Ribonuclease"/>
</dbReference>
<organism evidence="3 4">
    <name type="scientific">Penicillium solitum</name>
    <dbReference type="NCBI Taxonomy" id="60172"/>
    <lineage>
        <taxon>Eukaryota</taxon>
        <taxon>Fungi</taxon>
        <taxon>Dikarya</taxon>
        <taxon>Ascomycota</taxon>
        <taxon>Pezizomycotina</taxon>
        <taxon>Eurotiomycetes</taxon>
        <taxon>Eurotiomycetidae</taxon>
        <taxon>Eurotiales</taxon>
        <taxon>Aspergillaceae</taxon>
        <taxon>Penicillium</taxon>
    </lineage>
</organism>
<feature type="compositionally biased region" description="Basic and acidic residues" evidence="1">
    <location>
        <begin position="140"/>
        <end position="152"/>
    </location>
</feature>
<accession>A0A1V6QTF1</accession>
<feature type="domain" description="RNB" evidence="2">
    <location>
        <begin position="575"/>
        <end position="924"/>
    </location>
</feature>
<proteinExistence type="predicted"/>
<dbReference type="Proteomes" id="UP000191612">
    <property type="component" value="Unassembled WGS sequence"/>
</dbReference>
<feature type="region of interest" description="Disordered" evidence="1">
    <location>
        <begin position="135"/>
        <end position="183"/>
    </location>
</feature>
<dbReference type="InterPro" id="IPR056625">
    <property type="entry name" value="SH3_CYT4"/>
</dbReference>
<evidence type="ECO:0000313" key="3">
    <source>
        <dbReference type="EMBL" id="OQD92461.1"/>
    </source>
</evidence>
<dbReference type="SMART" id="SM00955">
    <property type="entry name" value="RNB"/>
    <property type="match status" value="1"/>
</dbReference>
<dbReference type="InterPro" id="IPR001900">
    <property type="entry name" value="RNase_II/R"/>
</dbReference>
<reference evidence="4" key="1">
    <citation type="journal article" date="2017" name="Nat. Microbiol.">
        <title>Global analysis of biosynthetic gene clusters reveals vast potential of secondary metabolite production in Penicillium species.</title>
        <authorList>
            <person name="Nielsen J.C."/>
            <person name="Grijseels S."/>
            <person name="Prigent S."/>
            <person name="Ji B."/>
            <person name="Dainat J."/>
            <person name="Nielsen K.F."/>
            <person name="Frisvad J.C."/>
            <person name="Workman M."/>
            <person name="Nielsen J."/>
        </authorList>
    </citation>
    <scope>NUCLEOTIDE SEQUENCE [LARGE SCALE GENOMIC DNA]</scope>
    <source>
        <strain evidence="4">IBT 29525</strain>
    </source>
</reference>
<dbReference type="AlphaFoldDB" id="A0A1V6QTF1"/>
<evidence type="ECO:0000256" key="1">
    <source>
        <dbReference type="SAM" id="MobiDB-lite"/>
    </source>
</evidence>
<dbReference type="GO" id="GO:0006402">
    <property type="term" value="P:mRNA catabolic process"/>
    <property type="evidence" value="ECO:0007669"/>
    <property type="project" value="TreeGrafter"/>
</dbReference>
<dbReference type="GO" id="GO:0000175">
    <property type="term" value="F:3'-5'-RNA exonuclease activity"/>
    <property type="evidence" value="ECO:0007669"/>
    <property type="project" value="TreeGrafter"/>
</dbReference>
<gene>
    <name evidence="3" type="ORF">PENSOL_c041G11316</name>
</gene>
<dbReference type="GO" id="GO:0000932">
    <property type="term" value="C:P-body"/>
    <property type="evidence" value="ECO:0007669"/>
    <property type="project" value="TreeGrafter"/>
</dbReference>
<dbReference type="Pfam" id="PF00773">
    <property type="entry name" value="RNB"/>
    <property type="match status" value="2"/>
</dbReference>
<dbReference type="STRING" id="60172.A0A1V6QTF1"/>
<evidence type="ECO:0000259" key="2">
    <source>
        <dbReference type="SMART" id="SM00955"/>
    </source>
</evidence>
<dbReference type="EMBL" id="MDYO01000041">
    <property type="protein sequence ID" value="OQD92461.1"/>
    <property type="molecule type" value="Genomic_DNA"/>
</dbReference>
<sequence length="1114" mass="125782">MNSKITGQFYTAEGGIAIAGRIYLVFEPPAHSFCASSGNGTYKNKGFAEADWCKLVTCALHMATKPHGMYVDRVRHSPSGVVWGATLFVYHENIAETSELDEPPRVPIDGNILLRSQFELHGDIRTYLRKWQDTNPNDLDPVRRSDSKHRPLELPGKSIGTMPNGRDTVDAWGDPNRNQEPMDKDEFEGEHLEQGDLIARLNADGVFNYGIYVRSIHKQKQFYNGNGNWRICSNAELDYVIKGFAPTELVEPLTPWFPDGEAVASQDIQLAPEGGLPRPLGAPLLKMMGNFKTHILKFYREHSQILDNLHDKVADDTEVLCLSLEKLTTTALGIEESELNSVNMFAVHQAVRRHAFLIEKDGSSLFSRVYIVQPKRIANIVKQVVDWTHEHQEHCVRATMRKDTPGSKDHPMHRFITKAQRLIRLSRRLRSPTIMSSVGPSSNRYSPGQDGNPLVFRELPTEKFTAEDQMIVEYLQLYSVPAIVMPSGTLRSTATHIMRATGMYNTLGLSEASTRLLLQEIGIIAPWENLLPLDQYLMLPGHGISLARDMELEEIEESCSKLTVDQLQDSMQHLRKDWGDMPVYCIDDVTAQEIDDGISLEPIPGSRNTFWVHVHVANPTAFIEHDNPIIQYAASRLFTSYIPERIYPMLPKTLTEPHFSLAAGRPVLTFSAKMNLRGEILDSEIKNGTIHNVINLTHKTLRDFFDPDSEEQLKSFTIGGEFTEPPVPHGKTIQQSLGPEDKDRFHIMRQLMLAFRQTRRKNGAMDLTPLSPELSVSVQSGDAPMPPYDLQSTTGRHYLGDPIIRLNVHSYDPYNVRDQSRDNLVSLIMNLAGHISGQFCAARNIPVVYDGTWYDPEYGRVTNKNLANFGGEGFYELSVPLAYSSTTPTKHHTMGLDTYVKSTSPLRRYTDVIAHYQIEAALRFEYEHGRQFDALVDSPDPAEIDIVETESAQTDPVETDLAETATQITTNDTTVTPTSLLPFSKSDIDAHLIYSQPLRTRLRNLDKYSTQHWACMLLFRAFYFSECNLPVTFPCLLRTPRMKPRHLDEEYAGVITSLGVNCSVTIPQDFPDKDKLDIFCMVEAHITAIDMASLQVTMEATEFVKPFERKGEWA</sequence>
<protein>
    <recommendedName>
        <fullName evidence="2">RNB domain-containing protein</fullName>
    </recommendedName>
</protein>
<keyword evidence="4" id="KW-1185">Reference proteome</keyword>
<name>A0A1V6QTF1_9EURO</name>
<dbReference type="InterPro" id="IPR012340">
    <property type="entry name" value="NA-bd_OB-fold"/>
</dbReference>
<dbReference type="GO" id="GO:0003723">
    <property type="term" value="F:RNA binding"/>
    <property type="evidence" value="ECO:0007669"/>
    <property type="project" value="InterPro"/>
</dbReference>
<dbReference type="PANTHER" id="PTHR23355">
    <property type="entry name" value="RIBONUCLEASE"/>
    <property type="match status" value="1"/>
</dbReference>
<dbReference type="PANTHER" id="PTHR23355:SF65">
    <property type="entry name" value="EXORIBONUCLEASE CYT-4, PUTATIVE (AFU_ORTHOLOGUE AFUA_7G01550)-RELATED"/>
    <property type="match status" value="1"/>
</dbReference>